<protein>
    <submittedName>
        <fullName evidence="10">Uncharacterized protein</fullName>
    </submittedName>
</protein>
<keyword evidence="4" id="KW-0378">Hydrolase</keyword>
<feature type="transmembrane region" description="Helical" evidence="7">
    <location>
        <begin position="160"/>
        <end position="180"/>
    </location>
</feature>
<feature type="transmembrane region" description="Helical" evidence="7">
    <location>
        <begin position="192"/>
        <end position="211"/>
    </location>
</feature>
<keyword evidence="5 7" id="KW-1133">Transmembrane helix</keyword>
<evidence type="ECO:0000256" key="2">
    <source>
        <dbReference type="ARBA" id="ARBA00009045"/>
    </source>
</evidence>
<evidence type="ECO:0000259" key="8">
    <source>
        <dbReference type="Pfam" id="PF01694"/>
    </source>
</evidence>
<comment type="caution">
    <text evidence="10">The sequence shown here is derived from an EMBL/GenBank/DDBJ whole genome shotgun (WGS) entry which is preliminary data.</text>
</comment>
<dbReference type="Gene3D" id="1.20.1540.10">
    <property type="entry name" value="Rhomboid-like"/>
    <property type="match status" value="1"/>
</dbReference>
<organism evidence="10 11">
    <name type="scientific">Gimesia maris</name>
    <dbReference type="NCBI Taxonomy" id="122"/>
    <lineage>
        <taxon>Bacteria</taxon>
        <taxon>Pseudomonadati</taxon>
        <taxon>Planctomycetota</taxon>
        <taxon>Planctomycetia</taxon>
        <taxon>Planctomycetales</taxon>
        <taxon>Planctomycetaceae</taxon>
        <taxon>Gimesia</taxon>
    </lineage>
</organism>
<gene>
    <name evidence="10" type="ORF">DIT97_33110</name>
</gene>
<dbReference type="AlphaFoldDB" id="A0A3D3RFL4"/>
<evidence type="ECO:0000313" key="10">
    <source>
        <dbReference type="EMBL" id="HCO27605.1"/>
    </source>
</evidence>
<comment type="subcellular location">
    <subcellularLocation>
        <location evidence="1">Membrane</location>
        <topology evidence="1">Multi-pass membrane protein</topology>
    </subcellularLocation>
</comment>
<accession>A0A3D3RFL4</accession>
<sequence>MGIESRDYLRHESGGGNYRSFGASSGGWAIKYILIANVAVFLIEFATANGRGSSAILNYLALDRETIFSSFQIWRLLTYGFCHALEPLTHIFFNMFVLWMFGRAVEPILGSREFLTFYLSAIVISGLCHIGISPNPVIGASGGVMAVVFLTAMYFPRMTVLLFFVIPIELRWLAVLYAAVDLFGFINPGGDAVAHFAHLGGAAFGVAYKYYGWNLTWQFDSKWSRFQLNRSARKKKLRVFTEEDSHLSNASLDERVDAILEKISREGEASLTDQERALLKEASNKYKKR</sequence>
<dbReference type="Proteomes" id="UP000263642">
    <property type="component" value="Unassembled WGS sequence"/>
</dbReference>
<dbReference type="Pfam" id="PF20216">
    <property type="entry name" value="DUF6576"/>
    <property type="match status" value="1"/>
</dbReference>
<reference evidence="10 11" key="1">
    <citation type="journal article" date="2018" name="Nat. Biotechnol.">
        <title>A standardized bacterial taxonomy based on genome phylogeny substantially revises the tree of life.</title>
        <authorList>
            <person name="Parks D.H."/>
            <person name="Chuvochina M."/>
            <person name="Waite D.W."/>
            <person name="Rinke C."/>
            <person name="Skarshewski A."/>
            <person name="Chaumeil P.A."/>
            <person name="Hugenholtz P."/>
        </authorList>
    </citation>
    <scope>NUCLEOTIDE SEQUENCE [LARGE SCALE GENOMIC DNA]</scope>
    <source>
        <strain evidence="10">UBA9375</strain>
    </source>
</reference>
<feature type="domain" description="DUF6576" evidence="9">
    <location>
        <begin position="255"/>
        <end position="285"/>
    </location>
</feature>
<feature type="transmembrane region" description="Helical" evidence="7">
    <location>
        <begin position="21"/>
        <end position="43"/>
    </location>
</feature>
<evidence type="ECO:0000256" key="1">
    <source>
        <dbReference type="ARBA" id="ARBA00004141"/>
    </source>
</evidence>
<evidence type="ECO:0000256" key="7">
    <source>
        <dbReference type="SAM" id="Phobius"/>
    </source>
</evidence>
<feature type="transmembrane region" description="Helical" evidence="7">
    <location>
        <begin position="114"/>
        <end position="132"/>
    </location>
</feature>
<dbReference type="EMBL" id="DQAY01000202">
    <property type="protein sequence ID" value="HCO27605.1"/>
    <property type="molecule type" value="Genomic_DNA"/>
</dbReference>
<dbReference type="PANTHER" id="PTHR43731:SF14">
    <property type="entry name" value="PRESENILIN-ASSOCIATED RHOMBOID-LIKE PROTEIN, MITOCHONDRIAL"/>
    <property type="match status" value="1"/>
</dbReference>
<evidence type="ECO:0000256" key="3">
    <source>
        <dbReference type="ARBA" id="ARBA00022692"/>
    </source>
</evidence>
<dbReference type="Pfam" id="PF01694">
    <property type="entry name" value="Rhomboid"/>
    <property type="match status" value="1"/>
</dbReference>
<keyword evidence="6 7" id="KW-0472">Membrane</keyword>
<feature type="transmembrane region" description="Helical" evidence="7">
    <location>
        <begin position="138"/>
        <end position="155"/>
    </location>
</feature>
<comment type="similarity">
    <text evidence="2">Belongs to the peptidase S54 family.</text>
</comment>
<feature type="transmembrane region" description="Helical" evidence="7">
    <location>
        <begin position="76"/>
        <end position="102"/>
    </location>
</feature>
<evidence type="ECO:0000313" key="11">
    <source>
        <dbReference type="Proteomes" id="UP000263642"/>
    </source>
</evidence>
<feature type="domain" description="Peptidase S54 rhomboid" evidence="8">
    <location>
        <begin position="71"/>
        <end position="212"/>
    </location>
</feature>
<dbReference type="PANTHER" id="PTHR43731">
    <property type="entry name" value="RHOMBOID PROTEASE"/>
    <property type="match status" value="1"/>
</dbReference>
<dbReference type="InterPro" id="IPR050925">
    <property type="entry name" value="Rhomboid_protease_S54"/>
</dbReference>
<dbReference type="InterPro" id="IPR035952">
    <property type="entry name" value="Rhomboid-like_sf"/>
</dbReference>
<name>A0A3D3RFL4_9PLAN</name>
<dbReference type="GO" id="GO:0016020">
    <property type="term" value="C:membrane"/>
    <property type="evidence" value="ECO:0007669"/>
    <property type="project" value="UniProtKB-SubCell"/>
</dbReference>
<dbReference type="InterPro" id="IPR022764">
    <property type="entry name" value="Peptidase_S54_rhomboid_dom"/>
</dbReference>
<proteinExistence type="inferred from homology"/>
<dbReference type="SUPFAM" id="SSF144091">
    <property type="entry name" value="Rhomboid-like"/>
    <property type="match status" value="1"/>
</dbReference>
<dbReference type="InterPro" id="IPR046483">
    <property type="entry name" value="DUF6576"/>
</dbReference>
<evidence type="ECO:0000256" key="5">
    <source>
        <dbReference type="ARBA" id="ARBA00022989"/>
    </source>
</evidence>
<evidence type="ECO:0000259" key="9">
    <source>
        <dbReference type="Pfam" id="PF20216"/>
    </source>
</evidence>
<evidence type="ECO:0000256" key="4">
    <source>
        <dbReference type="ARBA" id="ARBA00022801"/>
    </source>
</evidence>
<dbReference type="GO" id="GO:0004252">
    <property type="term" value="F:serine-type endopeptidase activity"/>
    <property type="evidence" value="ECO:0007669"/>
    <property type="project" value="InterPro"/>
</dbReference>
<evidence type="ECO:0000256" key="6">
    <source>
        <dbReference type="ARBA" id="ARBA00023136"/>
    </source>
</evidence>
<keyword evidence="3 7" id="KW-0812">Transmembrane</keyword>